<comment type="caution">
    <text evidence="1">The sequence shown here is derived from an EMBL/GenBank/DDBJ whole genome shotgun (WGS) entry which is preliminary data.</text>
</comment>
<dbReference type="InParanoid" id="A0A024FTF7"/>
<sequence length="275" mass="31726">MAPSFLVFLVPRCETESDVFLELESIALAPMSHVDDTGTQFDTWDFRNCQQLDELAGHARKSAGFDTVELAGDILHVRFRGNTNATSFYGIVLAVIEVGILKEKQMEEPEVVGSTQCIFSARIIPYQFRLNTRVDALRYSLLFDTNLVDVHLRCSFVKHLNRCLLESLPYIDLREFGPRIRQLSNCVFCDIKHKFVEADIEEIEFSGESRNDNARITLDRLQTAESRDDREVEPYISKCFLHRRSDNYVTYILQSFDAKVTVKDVYSTLSFLRRK</sequence>
<name>A0A024FTF7_9STRA</name>
<dbReference type="EMBL" id="CAIX01000135">
    <property type="protein sequence ID" value="CCI10197.1"/>
    <property type="molecule type" value="Genomic_DNA"/>
</dbReference>
<proteinExistence type="predicted"/>
<accession>A0A024FTF7</accession>
<keyword evidence="2" id="KW-1185">Reference proteome</keyword>
<reference evidence="1 2" key="1">
    <citation type="submission" date="2012-05" db="EMBL/GenBank/DDBJ databases">
        <title>Recombination and specialization in a pathogen metapopulation.</title>
        <authorList>
            <person name="Gardiner A."/>
            <person name="Kemen E."/>
            <person name="Schultz-Larsen T."/>
            <person name="MacLean D."/>
            <person name="Van Oosterhout C."/>
            <person name="Jones J.D.G."/>
        </authorList>
    </citation>
    <scope>NUCLEOTIDE SEQUENCE [LARGE SCALE GENOMIC DNA]</scope>
    <source>
        <strain evidence="1 2">Ac Nc2</strain>
    </source>
</reference>
<evidence type="ECO:0000313" key="1">
    <source>
        <dbReference type="EMBL" id="CCI10197.1"/>
    </source>
</evidence>
<gene>
    <name evidence="1" type="ORF">BN9_075930</name>
</gene>
<evidence type="ECO:0000313" key="2">
    <source>
        <dbReference type="Proteomes" id="UP000053237"/>
    </source>
</evidence>
<organism evidence="1 2">
    <name type="scientific">Albugo candida</name>
    <dbReference type="NCBI Taxonomy" id="65357"/>
    <lineage>
        <taxon>Eukaryota</taxon>
        <taxon>Sar</taxon>
        <taxon>Stramenopiles</taxon>
        <taxon>Oomycota</taxon>
        <taxon>Peronosporomycetes</taxon>
        <taxon>Albuginales</taxon>
        <taxon>Albuginaceae</taxon>
        <taxon>Albugo</taxon>
    </lineage>
</organism>
<dbReference type="STRING" id="65357.A0A024FTF7"/>
<dbReference type="AlphaFoldDB" id="A0A024FTF7"/>
<protein>
    <submittedName>
        <fullName evidence="1">Uncharacterized protein</fullName>
    </submittedName>
</protein>
<dbReference type="Proteomes" id="UP000053237">
    <property type="component" value="Unassembled WGS sequence"/>
</dbReference>